<dbReference type="GO" id="GO:0016787">
    <property type="term" value="F:hydrolase activity"/>
    <property type="evidence" value="ECO:0007669"/>
    <property type="project" value="UniProtKB-KW"/>
</dbReference>
<reference evidence="1 2" key="1">
    <citation type="journal article" date="2018" name="ISME J.">
        <title>Endosymbiont genomes yield clues of tubeworm success.</title>
        <authorList>
            <person name="Li Y."/>
            <person name="Liles M.R."/>
            <person name="Halanych K.M."/>
        </authorList>
    </citation>
    <scope>NUCLEOTIDE SEQUENCE [LARGE SCALE GENOMIC DNA]</scope>
    <source>
        <strain evidence="1">A1462</strain>
    </source>
</reference>
<proteinExistence type="predicted"/>
<keyword evidence="1" id="KW-0378">Hydrolase</keyword>
<organism evidence="1 2">
    <name type="scientific">endosymbiont of Escarpia spicata</name>
    <dbReference type="NCBI Taxonomy" id="2200908"/>
    <lineage>
        <taxon>Bacteria</taxon>
        <taxon>Pseudomonadati</taxon>
        <taxon>Pseudomonadota</taxon>
        <taxon>Gammaproteobacteria</taxon>
        <taxon>sulfur-oxidizing symbionts</taxon>
    </lineage>
</organism>
<accession>A0A370DB48</accession>
<keyword evidence="2" id="KW-1185">Reference proteome</keyword>
<protein>
    <submittedName>
        <fullName evidence="1">Hydrolase</fullName>
    </submittedName>
</protein>
<comment type="caution">
    <text evidence="1">The sequence shown here is derived from an EMBL/GenBank/DDBJ whole genome shotgun (WGS) entry which is preliminary data.</text>
</comment>
<sequence length="74" mass="8085">MAINSIVGPALQGIQRGFQGMRRVASEIASVNQSEKQNPTDLSRAMVEMNQQTHQAKVLKAADDSIGTLFDERV</sequence>
<evidence type="ECO:0000313" key="2">
    <source>
        <dbReference type="Proteomes" id="UP000254771"/>
    </source>
</evidence>
<dbReference type="Proteomes" id="UP000254771">
    <property type="component" value="Unassembled WGS sequence"/>
</dbReference>
<gene>
    <name evidence="1" type="ORF">DIZ78_16915</name>
</gene>
<dbReference type="EMBL" id="QFXE01000021">
    <property type="protein sequence ID" value="RDH82101.1"/>
    <property type="molecule type" value="Genomic_DNA"/>
</dbReference>
<dbReference type="AlphaFoldDB" id="A0A370DB48"/>
<evidence type="ECO:0000313" key="1">
    <source>
        <dbReference type="EMBL" id="RDH82101.1"/>
    </source>
</evidence>
<name>A0A370DB48_9GAMM</name>